<name>A0A1H8LSK8_9SPHI</name>
<dbReference type="Proteomes" id="UP000198942">
    <property type="component" value="Unassembled WGS sequence"/>
</dbReference>
<dbReference type="RefSeq" id="WP_091212589.1">
    <property type="nucleotide sequence ID" value="NZ_FOCL01000005.1"/>
</dbReference>
<dbReference type="OrthoDB" id="9797743at2"/>
<dbReference type="EMBL" id="FOCL01000005">
    <property type="protein sequence ID" value="SEO08127.1"/>
    <property type="molecule type" value="Genomic_DNA"/>
</dbReference>
<dbReference type="InterPro" id="IPR051806">
    <property type="entry name" value="HAD-like_SPP"/>
</dbReference>
<dbReference type="SFLD" id="SFLDS00003">
    <property type="entry name" value="Haloacid_Dehalogenase"/>
    <property type="match status" value="1"/>
</dbReference>
<dbReference type="CDD" id="cd07505">
    <property type="entry name" value="HAD_BPGM-like"/>
    <property type="match status" value="1"/>
</dbReference>
<dbReference type="InterPro" id="IPR023198">
    <property type="entry name" value="PGP-like_dom2"/>
</dbReference>
<protein>
    <submittedName>
        <fullName evidence="1">Haloacid dehalogenase superfamily, subfamily IA, variant 3 with third motif having DD or ED</fullName>
    </submittedName>
</protein>
<dbReference type="SUPFAM" id="SSF56784">
    <property type="entry name" value="HAD-like"/>
    <property type="match status" value="1"/>
</dbReference>
<dbReference type="InterPro" id="IPR006439">
    <property type="entry name" value="HAD-SF_hydro_IA"/>
</dbReference>
<accession>A0A1H8LSK8</accession>
<keyword evidence="2" id="KW-1185">Reference proteome</keyword>
<dbReference type="STRING" id="551995.SAMN05192574_105232"/>
<organism evidence="1 2">
    <name type="scientific">Mucilaginibacter gossypiicola</name>
    <dbReference type="NCBI Taxonomy" id="551995"/>
    <lineage>
        <taxon>Bacteria</taxon>
        <taxon>Pseudomonadati</taxon>
        <taxon>Bacteroidota</taxon>
        <taxon>Sphingobacteriia</taxon>
        <taxon>Sphingobacteriales</taxon>
        <taxon>Sphingobacteriaceae</taxon>
        <taxon>Mucilaginibacter</taxon>
    </lineage>
</organism>
<dbReference type="InterPro" id="IPR036412">
    <property type="entry name" value="HAD-like_sf"/>
</dbReference>
<dbReference type="GO" id="GO:0050308">
    <property type="term" value="F:sugar-phosphatase activity"/>
    <property type="evidence" value="ECO:0007669"/>
    <property type="project" value="TreeGrafter"/>
</dbReference>
<dbReference type="AlphaFoldDB" id="A0A1H8LSK8"/>
<evidence type="ECO:0000313" key="1">
    <source>
        <dbReference type="EMBL" id="SEO08127.1"/>
    </source>
</evidence>
<dbReference type="NCBIfam" id="TIGR01509">
    <property type="entry name" value="HAD-SF-IA-v3"/>
    <property type="match status" value="1"/>
</dbReference>
<gene>
    <name evidence="1" type="ORF">SAMN05192574_105232</name>
</gene>
<reference evidence="2" key="1">
    <citation type="submission" date="2016-10" db="EMBL/GenBank/DDBJ databases">
        <authorList>
            <person name="Varghese N."/>
            <person name="Submissions S."/>
        </authorList>
    </citation>
    <scope>NUCLEOTIDE SEQUENCE [LARGE SCALE GENOMIC DNA]</scope>
    <source>
        <strain evidence="2">Gh-48</strain>
    </source>
</reference>
<dbReference type="PANTHER" id="PTHR43481:SF4">
    <property type="entry name" value="GLYCEROL-1-PHOSPHATE PHOSPHOHYDROLASE 1-RELATED"/>
    <property type="match status" value="1"/>
</dbReference>
<dbReference type="InterPro" id="IPR023214">
    <property type="entry name" value="HAD_sf"/>
</dbReference>
<dbReference type="Gene3D" id="1.10.150.240">
    <property type="entry name" value="Putative phosphatase, domain 2"/>
    <property type="match status" value="1"/>
</dbReference>
<evidence type="ECO:0000313" key="2">
    <source>
        <dbReference type="Proteomes" id="UP000198942"/>
    </source>
</evidence>
<proteinExistence type="predicted"/>
<dbReference type="Gene3D" id="3.40.50.1000">
    <property type="entry name" value="HAD superfamily/HAD-like"/>
    <property type="match status" value="1"/>
</dbReference>
<dbReference type="PANTHER" id="PTHR43481">
    <property type="entry name" value="FRUCTOSE-1-PHOSPHATE PHOSPHATASE"/>
    <property type="match status" value="1"/>
</dbReference>
<dbReference type="Pfam" id="PF00702">
    <property type="entry name" value="Hydrolase"/>
    <property type="match status" value="1"/>
</dbReference>
<sequence length="213" mass="23351">MINDYNARLEKLTALSSPFKAYLYDCDGTLADNMAAHKESYMRVAWDQGYEMDGAIVDELAGLPVLRVVEEINRRYGTGFDPAVFSEQKYRLFLDEYIDRTLPVPHVVDHLKEHAGRVKIGVVSGSSRAAVERTLQVLGLSSFIDVCVCAGETAFGKPHPHPFLTAAAYLGVKPSECLVFEDGEAGVEAAKAAGMSWVRIDQLDEPQLSNPAA</sequence>
<dbReference type="SFLD" id="SFLDG01129">
    <property type="entry name" value="C1.5:_HAD__Beta-PGM__Phosphata"/>
    <property type="match status" value="1"/>
</dbReference>